<dbReference type="SUPFAM" id="SSF51161">
    <property type="entry name" value="Trimeric LpxA-like enzymes"/>
    <property type="match status" value="1"/>
</dbReference>
<dbReference type="PANTHER" id="PTHR23416:SF23">
    <property type="entry name" value="ACETYLTRANSFERASE C18B11.09C-RELATED"/>
    <property type="match status" value="1"/>
</dbReference>
<keyword evidence="4 6" id="KW-0012">Acyltransferase</keyword>
<reference evidence="6 7" key="1">
    <citation type="submission" date="2019-02" db="EMBL/GenBank/DDBJ databases">
        <title>Deep-cultivation of Planctomycetes and their phenomic and genomic characterization uncovers novel biology.</title>
        <authorList>
            <person name="Wiegand S."/>
            <person name="Jogler M."/>
            <person name="Boedeker C."/>
            <person name="Pinto D."/>
            <person name="Vollmers J."/>
            <person name="Rivas-Marin E."/>
            <person name="Kohn T."/>
            <person name="Peeters S.H."/>
            <person name="Heuer A."/>
            <person name="Rast P."/>
            <person name="Oberbeckmann S."/>
            <person name="Bunk B."/>
            <person name="Jeske O."/>
            <person name="Meyerdierks A."/>
            <person name="Storesund J.E."/>
            <person name="Kallscheuer N."/>
            <person name="Luecker S."/>
            <person name="Lage O.M."/>
            <person name="Pohl T."/>
            <person name="Merkel B.J."/>
            <person name="Hornburger P."/>
            <person name="Mueller R.-W."/>
            <person name="Bruemmer F."/>
            <person name="Labrenz M."/>
            <person name="Spormann A.M."/>
            <person name="Op Den Camp H."/>
            <person name="Overmann J."/>
            <person name="Amann R."/>
            <person name="Jetten M.S.M."/>
            <person name="Mascher T."/>
            <person name="Medema M.H."/>
            <person name="Devos D.P."/>
            <person name="Kaster A.-K."/>
            <person name="Ovreas L."/>
            <person name="Rohde M."/>
            <person name="Galperin M.Y."/>
            <person name="Jogler C."/>
        </authorList>
    </citation>
    <scope>NUCLEOTIDE SEQUENCE [LARGE SCALE GENOMIC DNA]</scope>
    <source>
        <strain evidence="6 7">Pla108</strain>
    </source>
</reference>
<dbReference type="InterPro" id="IPR001451">
    <property type="entry name" value="Hexapep"/>
</dbReference>
<protein>
    <submittedName>
        <fullName evidence="6">Galactoside O-acetyltransferase</fullName>
        <ecNumber evidence="6">2.3.1.18</ecNumber>
    </submittedName>
</protein>
<dbReference type="AlphaFoldDB" id="A0A5C6AKE1"/>
<dbReference type="InterPro" id="IPR018357">
    <property type="entry name" value="Hexapep_transf_CS"/>
</dbReference>
<keyword evidence="3" id="KW-0677">Repeat</keyword>
<comment type="caution">
    <text evidence="6">The sequence shown here is derived from an EMBL/GenBank/DDBJ whole genome shotgun (WGS) entry which is preliminary data.</text>
</comment>
<dbReference type="PANTHER" id="PTHR23416">
    <property type="entry name" value="SIALIC ACID SYNTHASE-RELATED"/>
    <property type="match status" value="1"/>
</dbReference>
<gene>
    <name evidence="6" type="primary">lacA</name>
    <name evidence="6" type="ORF">Pla108_08230</name>
</gene>
<feature type="compositionally biased region" description="Pro residues" evidence="5">
    <location>
        <begin position="9"/>
        <end position="21"/>
    </location>
</feature>
<keyword evidence="2 6" id="KW-0808">Transferase</keyword>
<accession>A0A5C6AKE1</accession>
<dbReference type="EC" id="2.3.1.18" evidence="6"/>
<keyword evidence="7" id="KW-1185">Reference proteome</keyword>
<evidence type="ECO:0000256" key="2">
    <source>
        <dbReference type="ARBA" id="ARBA00022679"/>
    </source>
</evidence>
<evidence type="ECO:0000256" key="5">
    <source>
        <dbReference type="SAM" id="MobiDB-lite"/>
    </source>
</evidence>
<dbReference type="InterPro" id="IPR011004">
    <property type="entry name" value="Trimer_LpxA-like_sf"/>
</dbReference>
<dbReference type="NCBIfam" id="NF007797">
    <property type="entry name" value="PRK10502.1"/>
    <property type="match status" value="1"/>
</dbReference>
<evidence type="ECO:0000313" key="7">
    <source>
        <dbReference type="Proteomes" id="UP000317421"/>
    </source>
</evidence>
<dbReference type="PROSITE" id="PS00101">
    <property type="entry name" value="HEXAPEP_TRANSFERASES"/>
    <property type="match status" value="1"/>
</dbReference>
<dbReference type="CDD" id="cd05825">
    <property type="entry name" value="LbH_wcaF_like"/>
    <property type="match status" value="1"/>
</dbReference>
<dbReference type="InterPro" id="IPR051159">
    <property type="entry name" value="Hexapeptide_acetyltransf"/>
</dbReference>
<dbReference type="EMBL" id="SJPR01000001">
    <property type="protein sequence ID" value="TWT99880.1"/>
    <property type="molecule type" value="Genomic_DNA"/>
</dbReference>
<dbReference type="GO" id="GO:0008870">
    <property type="term" value="F:galactoside O-acetyltransferase activity"/>
    <property type="evidence" value="ECO:0007669"/>
    <property type="project" value="UniProtKB-EC"/>
</dbReference>
<evidence type="ECO:0000256" key="4">
    <source>
        <dbReference type="ARBA" id="ARBA00023315"/>
    </source>
</evidence>
<name>A0A5C6AKE1_9BACT</name>
<proteinExistence type="inferred from homology"/>
<dbReference type="Proteomes" id="UP000317421">
    <property type="component" value="Unassembled WGS sequence"/>
</dbReference>
<evidence type="ECO:0000256" key="1">
    <source>
        <dbReference type="ARBA" id="ARBA00007274"/>
    </source>
</evidence>
<dbReference type="Pfam" id="PF00132">
    <property type="entry name" value="Hexapep"/>
    <property type="match status" value="1"/>
</dbReference>
<organism evidence="6 7">
    <name type="scientific">Botrimarina colliarenosi</name>
    <dbReference type="NCBI Taxonomy" id="2528001"/>
    <lineage>
        <taxon>Bacteria</taxon>
        <taxon>Pseudomonadati</taxon>
        <taxon>Planctomycetota</taxon>
        <taxon>Planctomycetia</taxon>
        <taxon>Pirellulales</taxon>
        <taxon>Lacipirellulaceae</taxon>
        <taxon>Botrimarina</taxon>
    </lineage>
</organism>
<dbReference type="Gene3D" id="2.160.10.10">
    <property type="entry name" value="Hexapeptide repeat proteins"/>
    <property type="match status" value="1"/>
</dbReference>
<evidence type="ECO:0000313" key="6">
    <source>
        <dbReference type="EMBL" id="TWT99880.1"/>
    </source>
</evidence>
<comment type="similarity">
    <text evidence="1">Belongs to the transferase hexapeptide repeat family.</text>
</comment>
<sequence length="207" mass="21880">MNVPSAAHAPPPALPATPPPPTDAWVDLSDYTPGDYRPGRGKLTQLVWYFLSVLLFESGWLPASGPKRALLRAFGATIGRNVTIKPNVRIKYPWRLKVGDHVWIGQEAWIDNLGDVRLGSHVCLSQRAYLCTGGHDHRRRGFGLLVGDITVGEGSWIGAAATVLGGVTIGPNALIAAGSVVTKDVAGAQVVGGVPARVLGDREPPTA</sequence>
<dbReference type="GO" id="GO:0005829">
    <property type="term" value="C:cytosol"/>
    <property type="evidence" value="ECO:0007669"/>
    <property type="project" value="TreeGrafter"/>
</dbReference>
<dbReference type="RefSeq" id="WP_231934282.1">
    <property type="nucleotide sequence ID" value="NZ_SJPR01000001.1"/>
</dbReference>
<evidence type="ECO:0000256" key="3">
    <source>
        <dbReference type="ARBA" id="ARBA00022737"/>
    </source>
</evidence>
<feature type="region of interest" description="Disordered" evidence="5">
    <location>
        <begin position="1"/>
        <end position="21"/>
    </location>
</feature>